<dbReference type="EMBL" id="BMLN01000005">
    <property type="protein sequence ID" value="GGO00210.1"/>
    <property type="molecule type" value="Genomic_DNA"/>
</dbReference>
<sequence length="115" mass="13455">MIEFKLTGKISAKIVFDDSGIEELITLFSEVLDSNEAWTRIAEDRILKVIRNEEASTMNLLQNNSITMTMDSDEIEYVIERLKICLVEKVFYPAEFCELRYKQKDVTIYAEYVEL</sequence>
<organism evidence="1 2">
    <name type="scientific">Saccharibacillus kuerlensis</name>
    <dbReference type="NCBI Taxonomy" id="459527"/>
    <lineage>
        <taxon>Bacteria</taxon>
        <taxon>Bacillati</taxon>
        <taxon>Bacillota</taxon>
        <taxon>Bacilli</taxon>
        <taxon>Bacillales</taxon>
        <taxon>Paenibacillaceae</taxon>
        <taxon>Saccharibacillus</taxon>
    </lineage>
</organism>
<proteinExistence type="predicted"/>
<dbReference type="Proteomes" id="UP000606653">
    <property type="component" value="Unassembled WGS sequence"/>
</dbReference>
<evidence type="ECO:0000313" key="1">
    <source>
        <dbReference type="EMBL" id="GGO00210.1"/>
    </source>
</evidence>
<name>A0ABQ2L292_9BACL</name>
<reference evidence="2" key="1">
    <citation type="journal article" date="2019" name="Int. J. Syst. Evol. Microbiol.">
        <title>The Global Catalogue of Microorganisms (GCM) 10K type strain sequencing project: providing services to taxonomists for standard genome sequencing and annotation.</title>
        <authorList>
            <consortium name="The Broad Institute Genomics Platform"/>
            <consortium name="The Broad Institute Genome Sequencing Center for Infectious Disease"/>
            <person name="Wu L."/>
            <person name="Ma J."/>
        </authorList>
    </citation>
    <scope>NUCLEOTIDE SEQUENCE [LARGE SCALE GENOMIC DNA]</scope>
    <source>
        <strain evidence="2">CGMCC 1.6964</strain>
    </source>
</reference>
<keyword evidence="2" id="KW-1185">Reference proteome</keyword>
<evidence type="ECO:0000313" key="2">
    <source>
        <dbReference type="Proteomes" id="UP000606653"/>
    </source>
</evidence>
<gene>
    <name evidence="1" type="ORF">GCM10010969_21130</name>
</gene>
<accession>A0ABQ2L292</accession>
<dbReference type="RefSeq" id="WP_018979048.1">
    <property type="nucleotide sequence ID" value="NZ_BMLN01000005.1"/>
</dbReference>
<protein>
    <submittedName>
        <fullName evidence="1">Uncharacterized protein</fullName>
    </submittedName>
</protein>
<comment type="caution">
    <text evidence="1">The sequence shown here is derived from an EMBL/GenBank/DDBJ whole genome shotgun (WGS) entry which is preliminary data.</text>
</comment>